<keyword evidence="2" id="KW-0489">Methyltransferase</keyword>
<sequence>MKKIINAFRQIYNFASLAINSNYKFGEKFQIFGVLLSTYLGSKFSKNNGEVTKKVLDYKVTAYDHDTLLYLIIEIFLSTDYYFDIETDSPKIIDCGANIGMSILFFKKLYPDCSIMAFEPNPYAFELLEKNVRQNNLKNVELHNVGLSNDIGEIDFFINDHKGSLQGSFNKERGGENKIVVKTQKLSELILDNHFDLIKIDIEGAEIQVIEDLFSKEKIDHFNRYKIEYHHKIGGEKSHLSSFIQQFEKNNFEYNIRTNFSKIGEFQDILLDVYKNRKISKMV</sequence>
<evidence type="ECO:0000259" key="1">
    <source>
        <dbReference type="Pfam" id="PF05050"/>
    </source>
</evidence>
<evidence type="ECO:0000313" key="2">
    <source>
        <dbReference type="EMBL" id="MCX2743723.1"/>
    </source>
</evidence>
<dbReference type="PANTHER" id="PTHR34203">
    <property type="entry name" value="METHYLTRANSFERASE, FKBM FAMILY PROTEIN"/>
    <property type="match status" value="1"/>
</dbReference>
<dbReference type="NCBIfam" id="TIGR01444">
    <property type="entry name" value="fkbM_fam"/>
    <property type="match status" value="1"/>
</dbReference>
<keyword evidence="2" id="KW-0808">Transferase</keyword>
<dbReference type="InterPro" id="IPR052514">
    <property type="entry name" value="SAM-dependent_MTase"/>
</dbReference>
<dbReference type="InterPro" id="IPR006342">
    <property type="entry name" value="FkbM_mtfrase"/>
</dbReference>
<reference evidence="2 3" key="1">
    <citation type="submission" date="2022-11" db="EMBL/GenBank/DDBJ databases">
        <title>The characterization of three novel Bacteroidetes species and genomic analysis of their roles in tidal elemental geochemical cycles.</title>
        <authorList>
            <person name="Ma K."/>
        </authorList>
    </citation>
    <scope>NUCLEOTIDE SEQUENCE [LARGE SCALE GENOMIC DNA]</scope>
    <source>
        <strain evidence="2 3">M17</strain>
    </source>
</reference>
<name>A0ABT3RPK4_9BACT</name>
<dbReference type="Pfam" id="PF05050">
    <property type="entry name" value="Methyltransf_21"/>
    <property type="match status" value="1"/>
</dbReference>
<comment type="caution">
    <text evidence="2">The sequence shown here is derived from an EMBL/GenBank/DDBJ whole genome shotgun (WGS) entry which is preliminary data.</text>
</comment>
<feature type="domain" description="Methyltransferase FkbM" evidence="1">
    <location>
        <begin position="94"/>
        <end position="253"/>
    </location>
</feature>
<dbReference type="GO" id="GO:0008168">
    <property type="term" value="F:methyltransferase activity"/>
    <property type="evidence" value="ECO:0007669"/>
    <property type="project" value="UniProtKB-KW"/>
</dbReference>
<dbReference type="SUPFAM" id="SSF53335">
    <property type="entry name" value="S-adenosyl-L-methionine-dependent methyltransferases"/>
    <property type="match status" value="1"/>
</dbReference>
<dbReference type="EMBL" id="JAPFQN010000004">
    <property type="protein sequence ID" value="MCX2743723.1"/>
    <property type="molecule type" value="Genomic_DNA"/>
</dbReference>
<dbReference type="RefSeq" id="WP_266056127.1">
    <property type="nucleotide sequence ID" value="NZ_JAPFQN010000004.1"/>
</dbReference>
<keyword evidence="3" id="KW-1185">Reference proteome</keyword>
<dbReference type="GO" id="GO:0032259">
    <property type="term" value="P:methylation"/>
    <property type="evidence" value="ECO:0007669"/>
    <property type="project" value="UniProtKB-KW"/>
</dbReference>
<dbReference type="InterPro" id="IPR029063">
    <property type="entry name" value="SAM-dependent_MTases_sf"/>
</dbReference>
<organism evidence="2 3">
    <name type="scientific">Mangrovivirga halotolerans</name>
    <dbReference type="NCBI Taxonomy" id="2993936"/>
    <lineage>
        <taxon>Bacteria</taxon>
        <taxon>Pseudomonadati</taxon>
        <taxon>Bacteroidota</taxon>
        <taxon>Cytophagia</taxon>
        <taxon>Cytophagales</taxon>
        <taxon>Mangrovivirgaceae</taxon>
        <taxon>Mangrovivirga</taxon>
    </lineage>
</organism>
<proteinExistence type="predicted"/>
<evidence type="ECO:0000313" key="3">
    <source>
        <dbReference type="Proteomes" id="UP001209885"/>
    </source>
</evidence>
<protein>
    <submittedName>
        <fullName evidence="2">FkbM family methyltransferase</fullName>
    </submittedName>
</protein>
<dbReference type="PANTHER" id="PTHR34203:SF15">
    <property type="entry name" value="SLL1173 PROTEIN"/>
    <property type="match status" value="1"/>
</dbReference>
<accession>A0ABT3RPK4</accession>
<dbReference type="Gene3D" id="3.40.50.150">
    <property type="entry name" value="Vaccinia Virus protein VP39"/>
    <property type="match status" value="1"/>
</dbReference>
<dbReference type="Proteomes" id="UP001209885">
    <property type="component" value="Unassembled WGS sequence"/>
</dbReference>
<gene>
    <name evidence="2" type="ORF">OO013_07600</name>
</gene>